<organism evidence="2 3">
    <name type="scientific">Monosporascus ibericus</name>
    <dbReference type="NCBI Taxonomy" id="155417"/>
    <lineage>
        <taxon>Eukaryota</taxon>
        <taxon>Fungi</taxon>
        <taxon>Dikarya</taxon>
        <taxon>Ascomycota</taxon>
        <taxon>Pezizomycotina</taxon>
        <taxon>Sordariomycetes</taxon>
        <taxon>Xylariomycetidae</taxon>
        <taxon>Xylariales</taxon>
        <taxon>Xylariales incertae sedis</taxon>
        <taxon>Monosporascus</taxon>
    </lineage>
</organism>
<dbReference type="AlphaFoldDB" id="A0A4Q4TGS6"/>
<name>A0A4Q4TGS6_9PEZI</name>
<accession>A0A4Q4TGS6</accession>
<evidence type="ECO:0000313" key="2">
    <source>
        <dbReference type="EMBL" id="RYP05382.1"/>
    </source>
</evidence>
<dbReference type="OrthoDB" id="823504at2759"/>
<feature type="region of interest" description="Disordered" evidence="1">
    <location>
        <begin position="264"/>
        <end position="313"/>
    </location>
</feature>
<dbReference type="Proteomes" id="UP000293360">
    <property type="component" value="Unassembled WGS sequence"/>
</dbReference>
<comment type="caution">
    <text evidence="2">The sequence shown here is derived from an EMBL/GenBank/DDBJ whole genome shotgun (WGS) entry which is preliminary data.</text>
</comment>
<evidence type="ECO:0000256" key="1">
    <source>
        <dbReference type="SAM" id="MobiDB-lite"/>
    </source>
</evidence>
<proteinExistence type="predicted"/>
<dbReference type="STRING" id="155417.A0A4Q4TGS6"/>
<evidence type="ECO:0000313" key="3">
    <source>
        <dbReference type="Proteomes" id="UP000293360"/>
    </source>
</evidence>
<reference evidence="2 3" key="1">
    <citation type="submission" date="2018-06" db="EMBL/GenBank/DDBJ databases">
        <title>Complete Genomes of Monosporascus.</title>
        <authorList>
            <person name="Robinson A.J."/>
            <person name="Natvig D.O."/>
        </authorList>
    </citation>
    <scope>NUCLEOTIDE SEQUENCE [LARGE SCALE GENOMIC DNA]</scope>
    <source>
        <strain evidence="2 3">CBS 110550</strain>
    </source>
</reference>
<dbReference type="EMBL" id="QJNU01000171">
    <property type="protein sequence ID" value="RYP05382.1"/>
    <property type="molecule type" value="Genomic_DNA"/>
</dbReference>
<sequence length="405" mass="43550">MDPVVIKSHKAVSQVLSDKKDSHDPLGRSDLLPGQPAGQDIPARILPGVQRASEPLEPGQRRQVSLSARAIGGLTRGAPKETFFEVDIDIVRTSSASEHALRGRDFRAADQRVETAPRGVYTERKLYLQLTAMSTSAFFDSDPANSFKLRTLGRELALGLERLVRLEVEADAEAGWVDSVAARLGHWDRYSYQLTLPGQRSRQACCPNAWTTSLEQGASTWPNFSASGTENNAAADKKLVHYMPEGIRLRGTGVVARSIAPTRAPRKVTDDTPRLYDPTDPTGIKGRPRLRNAQNAAPRRSPSNPTCRGTWGRTGAWARGVKRAALVAASRGAGGPAGARGGIRSEMLASQRRVQGVARADRAESPSRAAGAEWTGAPGLLDTGPGRAFARADYEAGPVAKRPGR</sequence>
<feature type="compositionally biased region" description="Basic and acidic residues" evidence="1">
    <location>
        <begin position="17"/>
        <end position="27"/>
    </location>
</feature>
<keyword evidence="3" id="KW-1185">Reference proteome</keyword>
<protein>
    <submittedName>
        <fullName evidence="2">Uncharacterized protein</fullName>
    </submittedName>
</protein>
<feature type="region of interest" description="Disordered" evidence="1">
    <location>
        <begin position="1"/>
        <end position="42"/>
    </location>
</feature>
<feature type="region of interest" description="Disordered" evidence="1">
    <location>
        <begin position="358"/>
        <end position="386"/>
    </location>
</feature>
<gene>
    <name evidence="2" type="ORF">DL764_003875</name>
</gene>